<feature type="domain" description="C2H2-type" evidence="8">
    <location>
        <begin position="37"/>
        <end position="65"/>
    </location>
</feature>
<dbReference type="FunFam" id="3.30.160.60:FF:000624">
    <property type="entry name" value="zinc finger protein 697"/>
    <property type="match status" value="1"/>
</dbReference>
<protein>
    <recommendedName>
        <fullName evidence="8">C2H2-type domain-containing protein</fullName>
    </recommendedName>
</protein>
<sequence length="68" mass="8131">MIHTNDRRYICDACGKKFLRADALNNHKRIHADERPYPCNICEKYFRQKGDRDKHVRTQHANAHIEPN</sequence>
<keyword evidence="2" id="KW-0479">Metal-binding</keyword>
<keyword evidence="10" id="KW-1185">Reference proteome</keyword>
<dbReference type="SMART" id="SM00355">
    <property type="entry name" value="ZnF_C2H2"/>
    <property type="match status" value="2"/>
</dbReference>
<evidence type="ECO:0000256" key="5">
    <source>
        <dbReference type="ARBA" id="ARBA00022833"/>
    </source>
</evidence>
<dbReference type="GO" id="GO:0005634">
    <property type="term" value="C:nucleus"/>
    <property type="evidence" value="ECO:0007669"/>
    <property type="project" value="UniProtKB-SubCell"/>
</dbReference>
<dbReference type="GO" id="GO:0000981">
    <property type="term" value="F:DNA-binding transcription factor activity, RNA polymerase II-specific"/>
    <property type="evidence" value="ECO:0007669"/>
    <property type="project" value="TreeGrafter"/>
</dbReference>
<dbReference type="GO" id="GO:0008270">
    <property type="term" value="F:zinc ion binding"/>
    <property type="evidence" value="ECO:0007669"/>
    <property type="project" value="UniProtKB-KW"/>
</dbReference>
<dbReference type="FunFam" id="3.30.160.60:FF:000110">
    <property type="entry name" value="Zinc finger protein-like"/>
    <property type="match status" value="1"/>
</dbReference>
<evidence type="ECO:0000256" key="7">
    <source>
        <dbReference type="PROSITE-ProRule" id="PRU00042"/>
    </source>
</evidence>
<evidence type="ECO:0000256" key="4">
    <source>
        <dbReference type="ARBA" id="ARBA00022771"/>
    </source>
</evidence>
<proteinExistence type="predicted"/>
<reference evidence="9" key="1">
    <citation type="submission" date="2022-01" db="EMBL/GenBank/DDBJ databases">
        <authorList>
            <person name="King R."/>
        </authorList>
    </citation>
    <scope>NUCLEOTIDE SEQUENCE</scope>
</reference>
<dbReference type="Pfam" id="PF00096">
    <property type="entry name" value="zf-C2H2"/>
    <property type="match status" value="1"/>
</dbReference>
<evidence type="ECO:0000259" key="8">
    <source>
        <dbReference type="PROSITE" id="PS50157"/>
    </source>
</evidence>
<dbReference type="PANTHER" id="PTHR24394:SF29">
    <property type="entry name" value="MYONEURIN"/>
    <property type="match status" value="1"/>
</dbReference>
<dbReference type="PROSITE" id="PS50157">
    <property type="entry name" value="ZINC_FINGER_C2H2_2"/>
    <property type="match status" value="2"/>
</dbReference>
<dbReference type="PANTHER" id="PTHR24394">
    <property type="entry name" value="ZINC FINGER PROTEIN"/>
    <property type="match status" value="1"/>
</dbReference>
<accession>A0A9P0GNU8</accession>
<gene>
    <name evidence="9" type="ORF">CEUTPL_LOCUS1100</name>
</gene>
<evidence type="ECO:0000256" key="2">
    <source>
        <dbReference type="ARBA" id="ARBA00022723"/>
    </source>
</evidence>
<organism evidence="9 10">
    <name type="scientific">Ceutorhynchus assimilis</name>
    <name type="common">cabbage seed weevil</name>
    <dbReference type="NCBI Taxonomy" id="467358"/>
    <lineage>
        <taxon>Eukaryota</taxon>
        <taxon>Metazoa</taxon>
        <taxon>Ecdysozoa</taxon>
        <taxon>Arthropoda</taxon>
        <taxon>Hexapoda</taxon>
        <taxon>Insecta</taxon>
        <taxon>Pterygota</taxon>
        <taxon>Neoptera</taxon>
        <taxon>Endopterygota</taxon>
        <taxon>Coleoptera</taxon>
        <taxon>Polyphaga</taxon>
        <taxon>Cucujiformia</taxon>
        <taxon>Curculionidae</taxon>
        <taxon>Ceutorhynchinae</taxon>
        <taxon>Ceutorhynchus</taxon>
    </lineage>
</organism>
<dbReference type="OrthoDB" id="3437960at2759"/>
<dbReference type="Pfam" id="PF13912">
    <property type="entry name" value="zf-C2H2_6"/>
    <property type="match status" value="1"/>
</dbReference>
<dbReference type="Gene3D" id="3.30.160.60">
    <property type="entry name" value="Classic Zinc Finger"/>
    <property type="match status" value="2"/>
</dbReference>
<keyword evidence="4 7" id="KW-0863">Zinc-finger</keyword>
<dbReference type="SUPFAM" id="SSF57667">
    <property type="entry name" value="beta-beta-alpha zinc fingers"/>
    <property type="match status" value="1"/>
</dbReference>
<keyword evidence="3" id="KW-0677">Repeat</keyword>
<dbReference type="Proteomes" id="UP001152799">
    <property type="component" value="Chromosome 1"/>
</dbReference>
<comment type="subcellular location">
    <subcellularLocation>
        <location evidence="1">Nucleus</location>
    </subcellularLocation>
</comment>
<evidence type="ECO:0000313" key="9">
    <source>
        <dbReference type="EMBL" id="CAH1122008.1"/>
    </source>
</evidence>
<dbReference type="AlphaFoldDB" id="A0A9P0GNU8"/>
<evidence type="ECO:0000256" key="1">
    <source>
        <dbReference type="ARBA" id="ARBA00004123"/>
    </source>
</evidence>
<keyword evidence="5" id="KW-0862">Zinc</keyword>
<dbReference type="InterPro" id="IPR036236">
    <property type="entry name" value="Znf_C2H2_sf"/>
</dbReference>
<evidence type="ECO:0000256" key="6">
    <source>
        <dbReference type="ARBA" id="ARBA00023242"/>
    </source>
</evidence>
<evidence type="ECO:0000256" key="3">
    <source>
        <dbReference type="ARBA" id="ARBA00022737"/>
    </source>
</evidence>
<evidence type="ECO:0000313" key="10">
    <source>
        <dbReference type="Proteomes" id="UP001152799"/>
    </source>
</evidence>
<keyword evidence="6" id="KW-0539">Nucleus</keyword>
<feature type="domain" description="C2H2-type" evidence="8">
    <location>
        <begin position="9"/>
        <end position="36"/>
    </location>
</feature>
<dbReference type="InterPro" id="IPR013087">
    <property type="entry name" value="Znf_C2H2_type"/>
</dbReference>
<name>A0A9P0GNU8_9CUCU</name>
<dbReference type="EMBL" id="OU892277">
    <property type="protein sequence ID" value="CAH1122008.1"/>
    <property type="molecule type" value="Genomic_DNA"/>
</dbReference>
<dbReference type="PROSITE" id="PS00028">
    <property type="entry name" value="ZINC_FINGER_C2H2_1"/>
    <property type="match status" value="2"/>
</dbReference>